<sequence length="47" mass="5203">MRAFCEGRPAHYEVPGRPAVPDSFPMTVSGKVRKIELREAYAASARP</sequence>
<dbReference type="RefSeq" id="WP_359274771.1">
    <property type="nucleotide sequence ID" value="NZ_JBEZNA010000052.1"/>
</dbReference>
<keyword evidence="2" id="KW-1185">Reference proteome</keyword>
<proteinExistence type="predicted"/>
<name>A0ABV3EU42_9ACTN</name>
<reference evidence="1 2" key="1">
    <citation type="submission" date="2024-06" db="EMBL/GenBank/DDBJ databases">
        <title>The Natural Products Discovery Center: Release of the First 8490 Sequenced Strains for Exploring Actinobacteria Biosynthetic Diversity.</title>
        <authorList>
            <person name="Kalkreuter E."/>
            <person name="Kautsar S.A."/>
            <person name="Yang D."/>
            <person name="Bader C.D."/>
            <person name="Teijaro C.N."/>
            <person name="Fluegel L."/>
            <person name="Davis C.M."/>
            <person name="Simpson J.R."/>
            <person name="Lauterbach L."/>
            <person name="Steele A.D."/>
            <person name="Gui C."/>
            <person name="Meng S."/>
            <person name="Li G."/>
            <person name="Viehrig K."/>
            <person name="Ye F."/>
            <person name="Su P."/>
            <person name="Kiefer A.F."/>
            <person name="Nichols A."/>
            <person name="Cepeda A.J."/>
            <person name="Yan W."/>
            <person name="Fan B."/>
            <person name="Jiang Y."/>
            <person name="Adhikari A."/>
            <person name="Zheng C.-J."/>
            <person name="Schuster L."/>
            <person name="Cowan T.M."/>
            <person name="Smanski M.J."/>
            <person name="Chevrette M.G."/>
            <person name="De Carvalho L.P.S."/>
            <person name="Shen B."/>
        </authorList>
    </citation>
    <scope>NUCLEOTIDE SEQUENCE [LARGE SCALE GENOMIC DNA]</scope>
    <source>
        <strain evidence="1 2">NPDC048117</strain>
    </source>
</reference>
<comment type="caution">
    <text evidence="1">The sequence shown here is derived from an EMBL/GenBank/DDBJ whole genome shotgun (WGS) entry which is preliminary data.</text>
</comment>
<dbReference type="Gene3D" id="3.30.300.30">
    <property type="match status" value="1"/>
</dbReference>
<evidence type="ECO:0000313" key="1">
    <source>
        <dbReference type="EMBL" id="MEU9579671.1"/>
    </source>
</evidence>
<protein>
    <recommendedName>
        <fullName evidence="3">AMP-binding enzyme C-terminal domain-containing protein</fullName>
    </recommendedName>
</protein>
<accession>A0ABV3EU42</accession>
<dbReference type="EMBL" id="JBEZNA010000052">
    <property type="protein sequence ID" value="MEU9579671.1"/>
    <property type="molecule type" value="Genomic_DNA"/>
</dbReference>
<dbReference type="InterPro" id="IPR045851">
    <property type="entry name" value="AMP-bd_C_sf"/>
</dbReference>
<dbReference type="SUPFAM" id="SSF56801">
    <property type="entry name" value="Acetyl-CoA synthetase-like"/>
    <property type="match status" value="1"/>
</dbReference>
<evidence type="ECO:0008006" key="3">
    <source>
        <dbReference type="Google" id="ProtNLM"/>
    </source>
</evidence>
<evidence type="ECO:0000313" key="2">
    <source>
        <dbReference type="Proteomes" id="UP001551584"/>
    </source>
</evidence>
<organism evidence="1 2">
    <name type="scientific">Streptomyces chilikensis</name>
    <dbReference type="NCBI Taxonomy" id="1194079"/>
    <lineage>
        <taxon>Bacteria</taxon>
        <taxon>Bacillati</taxon>
        <taxon>Actinomycetota</taxon>
        <taxon>Actinomycetes</taxon>
        <taxon>Kitasatosporales</taxon>
        <taxon>Streptomycetaceae</taxon>
        <taxon>Streptomyces</taxon>
    </lineage>
</organism>
<gene>
    <name evidence="1" type="ORF">AB0D95_20765</name>
</gene>
<dbReference type="Proteomes" id="UP001551584">
    <property type="component" value="Unassembled WGS sequence"/>
</dbReference>